<keyword evidence="3" id="KW-1185">Reference proteome</keyword>
<gene>
    <name evidence="2" type="ORF">AB1471_11125</name>
</gene>
<reference evidence="2 3" key="1">
    <citation type="journal article" date="1979" name="Int. J. Syst. Evol. Microbiol.">
        <title>Bacillus globisporus subsp. marinus subsp. nov.</title>
        <authorList>
            <person name="Liu H."/>
        </authorList>
    </citation>
    <scope>NUCLEOTIDE SEQUENCE [LARGE SCALE GENOMIC DNA]</scope>
    <source>
        <strain evidence="2 3">DSM 1297</strain>
    </source>
</reference>
<dbReference type="Proteomes" id="UP001556040">
    <property type="component" value="Unassembled WGS sequence"/>
</dbReference>
<accession>A0ABV3Q4X3</accession>
<organism evidence="2 3">
    <name type="scientific">Jeotgalibacillus marinus</name>
    <dbReference type="NCBI Taxonomy" id="86667"/>
    <lineage>
        <taxon>Bacteria</taxon>
        <taxon>Bacillati</taxon>
        <taxon>Bacillota</taxon>
        <taxon>Bacilli</taxon>
        <taxon>Bacillales</taxon>
        <taxon>Caryophanaceae</taxon>
        <taxon>Jeotgalibacillus</taxon>
    </lineage>
</organism>
<dbReference type="EMBL" id="JBFMIA010000009">
    <property type="protein sequence ID" value="MEW9502347.1"/>
    <property type="molecule type" value="Genomic_DNA"/>
</dbReference>
<keyword evidence="1" id="KW-0812">Transmembrane</keyword>
<name>A0ABV3Q4X3_9BACL</name>
<evidence type="ECO:0000313" key="3">
    <source>
        <dbReference type="Proteomes" id="UP001556040"/>
    </source>
</evidence>
<sequence>MKLKDQFRFIRQNTKKNKVFMIATGCTFLIVLLIAYGLYTPKIEVEIPQSTKVVGIEVSTENLNDEDITRMEDIEGVRAVTRKKGVRQFCLGIKYTTEGYEGIVSTYSPHFPSVLEAGIELAEGRLPESKYEVIVGDRFPSSLRSPRSPDHNVEDMNEIEAVKGEEWFDEEVLGHTFSLNLFMVNEEEVRNFPVTVVGVLDSGTNSVYITDDLFAEIESFTGTLNDELVNSQDFCEMDTENTLYESVVVYANYVDSMPGVLEELRNMGYVIMYP</sequence>
<feature type="transmembrane region" description="Helical" evidence="1">
    <location>
        <begin position="20"/>
        <end position="39"/>
    </location>
</feature>
<keyword evidence="1" id="KW-1133">Transmembrane helix</keyword>
<evidence type="ECO:0000313" key="2">
    <source>
        <dbReference type="EMBL" id="MEW9502347.1"/>
    </source>
</evidence>
<keyword evidence="1" id="KW-0472">Membrane</keyword>
<proteinExistence type="predicted"/>
<dbReference type="RefSeq" id="WP_367779840.1">
    <property type="nucleotide sequence ID" value="NZ_JBFMIA010000009.1"/>
</dbReference>
<evidence type="ECO:0000256" key="1">
    <source>
        <dbReference type="SAM" id="Phobius"/>
    </source>
</evidence>
<protein>
    <submittedName>
        <fullName evidence="2">Uncharacterized protein</fullName>
    </submittedName>
</protein>
<comment type="caution">
    <text evidence="2">The sequence shown here is derived from an EMBL/GenBank/DDBJ whole genome shotgun (WGS) entry which is preliminary data.</text>
</comment>